<dbReference type="CDD" id="cd00293">
    <property type="entry name" value="USP-like"/>
    <property type="match status" value="1"/>
</dbReference>
<dbReference type="PRINTS" id="PR01438">
    <property type="entry name" value="UNVRSLSTRESS"/>
</dbReference>
<comment type="similarity">
    <text evidence="1">Belongs to the universal stress protein A family.</text>
</comment>
<dbReference type="Proteomes" id="UP000468581">
    <property type="component" value="Unassembled WGS sequence"/>
</dbReference>
<dbReference type="PANTHER" id="PTHR46268:SF6">
    <property type="entry name" value="UNIVERSAL STRESS PROTEIN UP12"/>
    <property type="match status" value="1"/>
</dbReference>
<feature type="domain" description="UspA" evidence="2">
    <location>
        <begin position="1"/>
        <end position="147"/>
    </location>
</feature>
<reference evidence="3 4" key="1">
    <citation type="submission" date="2020-01" db="EMBL/GenBank/DDBJ databases">
        <title>Leptobacterium flavescens.</title>
        <authorList>
            <person name="Wang G."/>
        </authorList>
    </citation>
    <scope>NUCLEOTIDE SEQUENCE [LARGE SCALE GENOMIC DNA]</scope>
    <source>
        <strain evidence="3 4">KCTC 22160</strain>
    </source>
</reference>
<dbReference type="PANTHER" id="PTHR46268">
    <property type="entry name" value="STRESS RESPONSE PROTEIN NHAX"/>
    <property type="match status" value="1"/>
</dbReference>
<evidence type="ECO:0000313" key="4">
    <source>
        <dbReference type="Proteomes" id="UP000468581"/>
    </source>
</evidence>
<evidence type="ECO:0000259" key="2">
    <source>
        <dbReference type="Pfam" id="PF00582"/>
    </source>
</evidence>
<proteinExistence type="inferred from homology"/>
<organism evidence="3 4">
    <name type="scientific">Leptobacterium flavescens</name>
    <dbReference type="NCBI Taxonomy" id="472055"/>
    <lineage>
        <taxon>Bacteria</taxon>
        <taxon>Pseudomonadati</taxon>
        <taxon>Bacteroidota</taxon>
        <taxon>Flavobacteriia</taxon>
        <taxon>Flavobacteriales</taxon>
        <taxon>Flavobacteriaceae</taxon>
        <taxon>Leptobacterium</taxon>
    </lineage>
</organism>
<accession>A0A6P0UVM7</accession>
<dbReference type="InterPro" id="IPR006015">
    <property type="entry name" value="Universal_stress_UspA"/>
</dbReference>
<dbReference type="InterPro" id="IPR014729">
    <property type="entry name" value="Rossmann-like_a/b/a_fold"/>
</dbReference>
<dbReference type="RefSeq" id="WP_163608131.1">
    <property type="nucleotide sequence ID" value="NZ_JAABOO010000003.1"/>
</dbReference>
<keyword evidence="4" id="KW-1185">Reference proteome</keyword>
<protein>
    <submittedName>
        <fullName evidence="3">Universal stress protein</fullName>
    </submittedName>
</protein>
<dbReference type="SUPFAM" id="SSF52402">
    <property type="entry name" value="Adenine nucleotide alpha hydrolases-like"/>
    <property type="match status" value="2"/>
</dbReference>
<evidence type="ECO:0000313" key="3">
    <source>
        <dbReference type="EMBL" id="NER14853.1"/>
    </source>
</evidence>
<evidence type="ECO:0000256" key="1">
    <source>
        <dbReference type="ARBA" id="ARBA00008791"/>
    </source>
</evidence>
<sequence>MKNVLLPTDFSNNAWNAVEYAVQLLKNENCHFFLLNAYTPAIVHSRFFAANAADLSMADAARNTSEKGLQTIKKKILEQYPNKKHRISTLSSFSMLTDAVKEAVVQEDIEMVVMGTKGASGIKEIFMGSNTVNVIKTIKECPVLVIPEHFSYCIPDEIAFATDFTHFYSASELKPLINLVKTFNATLRIVHIQKELKQLNDVQKFNFNTLRKYLKEVEFYVHTITELNSVSKSLEHFSEELHIYLLAMLNYQHSFIEKMTREPIVKRVAFHTQVPLLIIPELSVISEKTLGHNAMENAE</sequence>
<dbReference type="EMBL" id="JAABOO010000003">
    <property type="protein sequence ID" value="NER14853.1"/>
    <property type="molecule type" value="Genomic_DNA"/>
</dbReference>
<name>A0A6P0UVM7_9FLAO</name>
<dbReference type="InterPro" id="IPR006016">
    <property type="entry name" value="UspA"/>
</dbReference>
<dbReference type="Pfam" id="PF00582">
    <property type="entry name" value="Usp"/>
    <property type="match status" value="1"/>
</dbReference>
<gene>
    <name evidence="3" type="ORF">GWK08_15460</name>
</gene>
<comment type="caution">
    <text evidence="3">The sequence shown here is derived from an EMBL/GenBank/DDBJ whole genome shotgun (WGS) entry which is preliminary data.</text>
</comment>
<dbReference type="AlphaFoldDB" id="A0A6P0UVM7"/>
<dbReference type="Gene3D" id="3.40.50.620">
    <property type="entry name" value="HUPs"/>
    <property type="match status" value="2"/>
</dbReference>